<dbReference type="Gramene" id="Pp3c22_1840V3.6">
    <property type="protein sequence ID" value="Pp3c22_1840V3.6"/>
    <property type="gene ID" value="Pp3c22_1840"/>
</dbReference>
<feature type="domain" description="Sucrose phosphatase-like" evidence="10">
    <location>
        <begin position="8"/>
        <end position="258"/>
    </location>
</feature>
<dbReference type="RefSeq" id="XP_024361214.1">
    <property type="nucleotide sequence ID" value="XM_024505446.2"/>
</dbReference>
<dbReference type="SUPFAM" id="SSF56784">
    <property type="entry name" value="HAD-like"/>
    <property type="match status" value="1"/>
</dbReference>
<comment type="function">
    <text evidence="8">Catalyzes the final step of sucrose synthesis.</text>
</comment>
<dbReference type="UniPathway" id="UPA00371">
    <property type="reaction ID" value="UER00546"/>
</dbReference>
<evidence type="ECO:0000256" key="5">
    <source>
        <dbReference type="ARBA" id="ARBA00022801"/>
    </source>
</evidence>
<dbReference type="EnsemblPlants" id="Pp3c22_1840V3.4">
    <property type="protein sequence ID" value="Pp3c22_1840V3.4"/>
    <property type="gene ID" value="Pp3c22_1840"/>
</dbReference>
<dbReference type="GO" id="GO:0050307">
    <property type="term" value="F:sucrose-phosphate phosphatase activity"/>
    <property type="evidence" value="ECO:0007669"/>
    <property type="project" value="UniProtKB-UniRule"/>
</dbReference>
<dbReference type="Gramene" id="Pp3c22_1840V3.1">
    <property type="protein sequence ID" value="Pp3c22_1840V3.1"/>
    <property type="gene ID" value="Pp3c22_1840"/>
</dbReference>
<dbReference type="OMA" id="FNLWELE"/>
<dbReference type="RefSeq" id="XP_024361218.1">
    <property type="nucleotide sequence ID" value="XM_024505450.2"/>
</dbReference>
<keyword evidence="5 8" id="KW-0378">Hydrolase</keyword>
<evidence type="ECO:0000256" key="7">
    <source>
        <dbReference type="ARBA" id="ARBA00048036"/>
    </source>
</evidence>
<dbReference type="EMBL" id="ABEU02000022">
    <property type="protein sequence ID" value="PNR30268.1"/>
    <property type="molecule type" value="Genomic_DNA"/>
</dbReference>
<dbReference type="EnsemblPlants" id="Pp3c22_1840V3.5">
    <property type="protein sequence ID" value="Pp3c22_1840V3.5"/>
    <property type="gene ID" value="Pp3c22_1840"/>
</dbReference>
<evidence type="ECO:0000256" key="3">
    <source>
        <dbReference type="ARBA" id="ARBA00007211"/>
    </source>
</evidence>
<dbReference type="RefSeq" id="XP_024361215.1">
    <property type="nucleotide sequence ID" value="XM_024505447.2"/>
</dbReference>
<dbReference type="InterPro" id="IPR036412">
    <property type="entry name" value="HAD-like_sf"/>
</dbReference>
<evidence type="ECO:0000256" key="6">
    <source>
        <dbReference type="ARBA" id="ARBA00022842"/>
    </source>
</evidence>
<dbReference type="EnsemblPlants" id="Pp3c22_1840V3.2">
    <property type="protein sequence ID" value="Pp3c22_1840V3.2"/>
    <property type="gene ID" value="Pp3c22_1840"/>
</dbReference>
<dbReference type="SFLD" id="SFLDF00043">
    <property type="entry name" value="sucrose-phosphatase"/>
    <property type="match status" value="1"/>
</dbReference>
<dbReference type="Gramene" id="Pp3c22_1840V3.7">
    <property type="protein sequence ID" value="Pp3c22_1840V3.7"/>
    <property type="gene ID" value="Pp3c22_1840"/>
</dbReference>
<comment type="cofactor">
    <cofactor evidence="1 8">
        <name>Mg(2+)</name>
        <dbReference type="ChEBI" id="CHEBI:18420"/>
    </cofactor>
</comment>
<dbReference type="AlphaFoldDB" id="Q45FX0"/>
<name>Q45FX0_PHYPA</name>
<dbReference type="SFLD" id="SFLDG01140">
    <property type="entry name" value="C2.B:_Phosphomannomutase_and_P"/>
    <property type="match status" value="1"/>
</dbReference>
<evidence type="ECO:0000256" key="9">
    <source>
        <dbReference type="SAM" id="MobiDB-lite"/>
    </source>
</evidence>
<dbReference type="eggNOG" id="ENOG502QTVT">
    <property type="taxonomic scope" value="Eukaryota"/>
</dbReference>
<evidence type="ECO:0000313" key="12">
    <source>
        <dbReference type="EMBL" id="AAZ50387.1"/>
    </source>
</evidence>
<dbReference type="Pfam" id="PF05116">
    <property type="entry name" value="S6PP"/>
    <property type="match status" value="1"/>
</dbReference>
<dbReference type="NCBIfam" id="TIGR01484">
    <property type="entry name" value="HAD-SF-IIB"/>
    <property type="match status" value="1"/>
</dbReference>
<evidence type="ECO:0000313" key="13">
    <source>
        <dbReference type="EMBL" id="PNR30268.1"/>
    </source>
</evidence>
<dbReference type="Gene3D" id="3.90.1070.10">
    <property type="match status" value="1"/>
</dbReference>
<dbReference type="Gramene" id="Pp3c22_1840V3.5">
    <property type="protein sequence ID" value="Pp3c22_1840V3.5"/>
    <property type="gene ID" value="Pp3c22_1840"/>
</dbReference>
<dbReference type="KEGG" id="ppp:112275244"/>
<dbReference type="InterPro" id="IPR006380">
    <property type="entry name" value="SPP-like_dom"/>
</dbReference>
<comment type="catalytic activity">
    <reaction evidence="7 8">
        <text>sucrose 6(F)-phosphate + H2O = sucrose + phosphate</text>
        <dbReference type="Rhea" id="RHEA:19289"/>
        <dbReference type="ChEBI" id="CHEBI:15377"/>
        <dbReference type="ChEBI" id="CHEBI:17992"/>
        <dbReference type="ChEBI" id="CHEBI:43474"/>
        <dbReference type="ChEBI" id="CHEBI:57723"/>
        <dbReference type="EC" id="3.1.3.24"/>
    </reaction>
</comment>
<reference evidence="12" key="2">
    <citation type="submission" date="2005-07" db="EMBL/GenBank/DDBJ databases">
        <authorList>
            <person name="Lunn J.E."/>
        </authorList>
    </citation>
    <scope>NUCLEOTIDE SEQUENCE</scope>
    <source>
        <tissue evidence="12">Mixture of chloronemata</tissue>
    </source>
</reference>
<dbReference type="InterPro" id="IPR023214">
    <property type="entry name" value="HAD_sf"/>
</dbReference>
<keyword evidence="15" id="KW-1185">Reference proteome</keyword>
<evidence type="ECO:0000256" key="8">
    <source>
        <dbReference type="RuleBase" id="RU368007"/>
    </source>
</evidence>
<dbReference type="Pfam" id="PF08472">
    <property type="entry name" value="S6PP_C"/>
    <property type="match status" value="1"/>
</dbReference>
<dbReference type="EnsemblPlants" id="Pp3c22_1840V3.3">
    <property type="protein sequence ID" value="Pp3c22_1840V3.3"/>
    <property type="gene ID" value="Pp3c22_1840"/>
</dbReference>
<dbReference type="STRING" id="3218.Q45FX0"/>
<dbReference type="EC" id="3.1.3.24" evidence="8"/>
<dbReference type="EnsemblPlants" id="Pp3c22_1840V3.7">
    <property type="protein sequence ID" value="Pp3c22_1840V3.7"/>
    <property type="gene ID" value="Pp3c22_1840"/>
</dbReference>
<dbReference type="InterPro" id="IPR012847">
    <property type="entry name" value="Sucrose_phosphatase_pln/cyn"/>
</dbReference>
<comment type="similarity">
    <text evidence="3 8">Belongs to the sucrose phosphatase family.</text>
</comment>
<dbReference type="PANTHER" id="PTHR46521:SF4">
    <property type="entry name" value="SUCROSE-PHOSPHATASE 2-RELATED"/>
    <property type="match status" value="1"/>
</dbReference>
<dbReference type="Gramene" id="Pp3c22_1840V3.9">
    <property type="protein sequence ID" value="Pp3c22_1840V3.9"/>
    <property type="gene ID" value="Pp3c22_1840"/>
</dbReference>
<dbReference type="OrthoDB" id="531008at2759"/>
<dbReference type="SUPFAM" id="SSF54427">
    <property type="entry name" value="NTF2-like"/>
    <property type="match status" value="1"/>
</dbReference>
<feature type="domain" description="Sucrose-phosphatase C-terminal" evidence="11">
    <location>
        <begin position="284"/>
        <end position="411"/>
    </location>
</feature>
<dbReference type="EnsemblPlants" id="Pp3c22_1840V3.1">
    <property type="protein sequence ID" value="Pp3c22_1840V3.1"/>
    <property type="gene ID" value="Pp3c22_1840"/>
</dbReference>
<comment type="subunit">
    <text evidence="4 8">Homodimer.</text>
</comment>
<dbReference type="SFLD" id="SFLDG01141">
    <property type="entry name" value="C2.B.1:_Sucrose_Phosphatase_Li"/>
    <property type="match status" value="1"/>
</dbReference>
<dbReference type="InterPro" id="IPR013679">
    <property type="entry name" value="SPP_C"/>
</dbReference>
<reference evidence="12" key="1">
    <citation type="journal article" date="2003" name="Gene">
        <title>Sucrose-phosphatase gene families in plants.</title>
        <authorList>
            <person name="Lunn J.E."/>
        </authorList>
    </citation>
    <scope>NUCLEOTIDE SEQUENCE</scope>
    <source>
        <tissue evidence="12">Mixture of chloronemata</tissue>
    </source>
</reference>
<accession>Q45FX0</accession>
<dbReference type="EnsemblPlants" id="Pp3c22_1840V3.6">
    <property type="protein sequence ID" value="Pp3c22_1840V3.6"/>
    <property type="gene ID" value="Pp3c22_1840"/>
</dbReference>
<evidence type="ECO:0000256" key="1">
    <source>
        <dbReference type="ARBA" id="ARBA00001946"/>
    </source>
</evidence>
<dbReference type="SFLD" id="SFLDS00003">
    <property type="entry name" value="Haloacid_Dehalogenase"/>
    <property type="match status" value="1"/>
</dbReference>
<evidence type="ECO:0000259" key="11">
    <source>
        <dbReference type="Pfam" id="PF08472"/>
    </source>
</evidence>
<dbReference type="EMBL" id="DQ136191">
    <property type="protein sequence ID" value="AAZ50387.1"/>
    <property type="molecule type" value="mRNA"/>
</dbReference>
<dbReference type="EnsemblPlants" id="Pp3c22_1840V3.9">
    <property type="protein sequence ID" value="Pp3c22_1840V3.9"/>
    <property type="gene ID" value="Pp3c22_1840"/>
</dbReference>
<dbReference type="Proteomes" id="UP000006727">
    <property type="component" value="Chromosome 22"/>
</dbReference>
<dbReference type="Gene3D" id="3.40.50.1000">
    <property type="entry name" value="HAD superfamily/HAD-like"/>
    <property type="match status" value="1"/>
</dbReference>
<dbReference type="Gramene" id="Pp3c22_1840V3.2">
    <property type="protein sequence ID" value="Pp3c22_1840V3.2"/>
    <property type="gene ID" value="Pp3c22_1840"/>
</dbReference>
<dbReference type="RefSeq" id="XP_024361219.1">
    <property type="nucleotide sequence ID" value="XM_024505451.2"/>
</dbReference>
<evidence type="ECO:0000259" key="10">
    <source>
        <dbReference type="Pfam" id="PF05116"/>
    </source>
</evidence>
<keyword evidence="6 8" id="KW-0460">Magnesium</keyword>
<dbReference type="Gramene" id="Pp3c22_1840V3.4">
    <property type="protein sequence ID" value="Pp3c22_1840V3.4"/>
    <property type="gene ID" value="Pp3c22_1840"/>
</dbReference>
<proteinExistence type="evidence at transcript level"/>
<dbReference type="RefSeq" id="XP_024361217.1">
    <property type="nucleotide sequence ID" value="XM_024505449.2"/>
</dbReference>
<dbReference type="FunCoup" id="Q45FX0">
    <property type="interactions" value="645"/>
</dbReference>
<dbReference type="PANTHER" id="PTHR46521">
    <property type="entry name" value="SUCROSE-PHOSPHATASE 2-RELATED"/>
    <property type="match status" value="1"/>
</dbReference>
<protein>
    <recommendedName>
        <fullName evidence="8">Sucrose-phosphatase</fullName>
        <ecNumber evidence="8">3.1.3.24</ecNumber>
    </recommendedName>
</protein>
<gene>
    <name evidence="14" type="primary">LOC112275244</name>
    <name evidence="13" type="ORF">PHYPA_026584</name>
</gene>
<accession>A9T471</accession>
<dbReference type="GeneID" id="112275244"/>
<dbReference type="Gramene" id="Pp3c22_1840V3.3">
    <property type="protein sequence ID" value="Pp3c22_1840V3.3"/>
    <property type="gene ID" value="Pp3c22_1840"/>
</dbReference>
<feature type="compositionally biased region" description="Basic and acidic residues" evidence="9">
    <location>
        <begin position="430"/>
        <end position="442"/>
    </location>
</feature>
<evidence type="ECO:0000256" key="4">
    <source>
        <dbReference type="ARBA" id="ARBA00011738"/>
    </source>
</evidence>
<dbReference type="PaxDb" id="3218-PP1S162_86V6.3"/>
<dbReference type="Gene3D" id="3.10.450.50">
    <property type="match status" value="1"/>
</dbReference>
<comment type="pathway">
    <text evidence="2 8">Glycan biosynthesis; sucrose biosynthesis; sucrose from D-fructose 6-phosphate and UDP-alpha-D-glucose: step 2/2.</text>
</comment>
<dbReference type="HOGENOM" id="CLU_030534_1_0_1"/>
<dbReference type="InterPro" id="IPR006379">
    <property type="entry name" value="HAD-SF_hydro_IIB"/>
</dbReference>
<dbReference type="InterPro" id="IPR051518">
    <property type="entry name" value="Sucrose_Phosphatase"/>
</dbReference>
<evidence type="ECO:0000313" key="14">
    <source>
        <dbReference type="EnsemblPlants" id="Pp3c22_1840V3.1"/>
    </source>
</evidence>
<organism evidence="12">
    <name type="scientific">Physcomitrium patens</name>
    <name type="common">Spreading-leaved earth moss</name>
    <name type="synonym">Physcomitrella patens</name>
    <dbReference type="NCBI Taxonomy" id="3218"/>
    <lineage>
        <taxon>Eukaryota</taxon>
        <taxon>Viridiplantae</taxon>
        <taxon>Streptophyta</taxon>
        <taxon>Embryophyta</taxon>
        <taxon>Bryophyta</taxon>
        <taxon>Bryophytina</taxon>
        <taxon>Bryopsida</taxon>
        <taxon>Funariidae</taxon>
        <taxon>Funariales</taxon>
        <taxon>Funariaceae</taxon>
        <taxon>Physcomitrium</taxon>
    </lineage>
</organism>
<reference evidence="13 15" key="3">
    <citation type="journal article" date="2008" name="Science">
        <title>The Physcomitrella genome reveals evolutionary insights into the conquest of land by plants.</title>
        <authorList>
            <person name="Rensing S."/>
            <person name="Lang D."/>
            <person name="Zimmer A."/>
            <person name="Terry A."/>
            <person name="Salamov A."/>
            <person name="Shapiro H."/>
            <person name="Nishiyama T."/>
            <person name="Perroud P.-F."/>
            <person name="Lindquist E."/>
            <person name="Kamisugi Y."/>
            <person name="Tanahashi T."/>
            <person name="Sakakibara K."/>
            <person name="Fujita T."/>
            <person name="Oishi K."/>
            <person name="Shin-I T."/>
            <person name="Kuroki Y."/>
            <person name="Toyoda A."/>
            <person name="Suzuki Y."/>
            <person name="Hashimoto A."/>
            <person name="Yamaguchi K."/>
            <person name="Sugano A."/>
            <person name="Kohara Y."/>
            <person name="Fujiyama A."/>
            <person name="Anterola A."/>
            <person name="Aoki S."/>
            <person name="Ashton N."/>
            <person name="Barbazuk W.B."/>
            <person name="Barker E."/>
            <person name="Bennetzen J."/>
            <person name="Bezanilla M."/>
            <person name="Blankenship R."/>
            <person name="Cho S.H."/>
            <person name="Dutcher S."/>
            <person name="Estelle M."/>
            <person name="Fawcett J.A."/>
            <person name="Gundlach H."/>
            <person name="Hanada K."/>
            <person name="Heyl A."/>
            <person name="Hicks K.A."/>
            <person name="Hugh J."/>
            <person name="Lohr M."/>
            <person name="Mayer K."/>
            <person name="Melkozernov A."/>
            <person name="Murata T."/>
            <person name="Nelson D."/>
            <person name="Pils B."/>
            <person name="Prigge M."/>
            <person name="Reiss B."/>
            <person name="Renner T."/>
            <person name="Rombauts S."/>
            <person name="Rushton P."/>
            <person name="Sanderfoot A."/>
            <person name="Schween G."/>
            <person name="Shiu S.-H."/>
            <person name="Stueber K."/>
            <person name="Theodoulou F.L."/>
            <person name="Tu H."/>
            <person name="Van de Peer Y."/>
            <person name="Verrier P.J."/>
            <person name="Waters E."/>
            <person name="Wood A."/>
            <person name="Yang L."/>
            <person name="Cove D."/>
            <person name="Cuming A."/>
            <person name="Hasebe M."/>
            <person name="Lucas S."/>
            <person name="Mishler D.B."/>
            <person name="Reski R."/>
            <person name="Grigoriev I."/>
            <person name="Quatrano R.S."/>
            <person name="Boore J.L."/>
        </authorList>
    </citation>
    <scope>NUCLEOTIDE SEQUENCE [LARGE SCALE GENOMIC DNA]</scope>
    <source>
        <strain evidence="14 15">cv. Gransden 2004</strain>
    </source>
</reference>
<dbReference type="InterPro" id="IPR032710">
    <property type="entry name" value="NTF2-like_dom_sf"/>
</dbReference>
<dbReference type="NCBIfam" id="TIGR01482">
    <property type="entry name" value="SPP-subfamily"/>
    <property type="match status" value="1"/>
</dbReference>
<evidence type="ECO:0000256" key="2">
    <source>
        <dbReference type="ARBA" id="ARBA00005070"/>
    </source>
</evidence>
<sequence length="442" mass="49525">MVFSGAPRLMVVSDLDNTMVDHKDDSYTSLLRFGSLWQADYEHDSLLVYSTGRSPALYAELREEVPLITPGITIMSVGTEIRYGDTMEPDHGWEEELNQGWDREAIVEEGKKLNLKFQVDSEQRPHKVSFYVDKAQADEVIKTLIERFKERQLNAKIIYSGGVDLDVLPTGAGKGQALEYLMKKLKAEGRAPGHTLVCGDSGNDAELFAVSDVYGVIVGNAMEELLKWHSEYQGDKTHIYLAKERCAAGILEAMQHFDLQPNVSPRLKFQAYDAASELSVSTVAHMVVEYLLLMEQWLKAVVENTDAVFNRLKASLAPDASYVHAYGIITNPHEEIDTMRELHGVKKNKPFFIWVDRIRIEQLSDTMYLARFDKWEKSSSGLSCAITTALLQTKSDAPNGLLWKLIHETWLTGREGSGAPKSADSTTHVTGKEGPLKEVLKL</sequence>
<feature type="region of interest" description="Disordered" evidence="9">
    <location>
        <begin position="415"/>
        <end position="442"/>
    </location>
</feature>
<evidence type="ECO:0000313" key="15">
    <source>
        <dbReference type="Proteomes" id="UP000006727"/>
    </source>
</evidence>
<dbReference type="GO" id="GO:0005986">
    <property type="term" value="P:sucrose biosynthetic process"/>
    <property type="evidence" value="ECO:0007669"/>
    <property type="project" value="UniProtKB-UniRule"/>
</dbReference>
<dbReference type="NCBIfam" id="TIGR01485">
    <property type="entry name" value="SPP_plant-cyano"/>
    <property type="match status" value="1"/>
</dbReference>
<reference evidence="13 15" key="4">
    <citation type="journal article" date="2018" name="Plant J.">
        <title>The Physcomitrella patens chromosome-scale assembly reveals moss genome structure and evolution.</title>
        <authorList>
            <person name="Lang D."/>
            <person name="Ullrich K.K."/>
            <person name="Murat F."/>
            <person name="Fuchs J."/>
            <person name="Jenkins J."/>
            <person name="Haas F.B."/>
            <person name="Piednoel M."/>
            <person name="Gundlach H."/>
            <person name="Van Bel M."/>
            <person name="Meyberg R."/>
            <person name="Vives C."/>
            <person name="Morata J."/>
            <person name="Symeonidi A."/>
            <person name="Hiss M."/>
            <person name="Muchero W."/>
            <person name="Kamisugi Y."/>
            <person name="Saleh O."/>
            <person name="Blanc G."/>
            <person name="Decker E.L."/>
            <person name="van Gessel N."/>
            <person name="Grimwood J."/>
            <person name="Hayes R.D."/>
            <person name="Graham S.W."/>
            <person name="Gunter L.E."/>
            <person name="McDaniel S.F."/>
            <person name="Hoernstein S.N.W."/>
            <person name="Larsson A."/>
            <person name="Li F.W."/>
            <person name="Perroud P.F."/>
            <person name="Phillips J."/>
            <person name="Ranjan P."/>
            <person name="Rokshar D.S."/>
            <person name="Rothfels C.J."/>
            <person name="Schneider L."/>
            <person name="Shu S."/>
            <person name="Stevenson D.W."/>
            <person name="Thummler F."/>
            <person name="Tillich M."/>
            <person name="Villarreal Aguilar J.C."/>
            <person name="Widiez T."/>
            <person name="Wong G.K."/>
            <person name="Wymore A."/>
            <person name="Zhang Y."/>
            <person name="Zimmer A.D."/>
            <person name="Quatrano R.S."/>
            <person name="Mayer K.F.X."/>
            <person name="Goodstein D."/>
            <person name="Casacuberta J.M."/>
            <person name="Vandepoele K."/>
            <person name="Reski R."/>
            <person name="Cuming A.C."/>
            <person name="Tuskan G.A."/>
            <person name="Maumus F."/>
            <person name="Salse J."/>
            <person name="Schmutz J."/>
            <person name="Rensing S.A."/>
        </authorList>
    </citation>
    <scope>NUCLEOTIDE SEQUENCE [LARGE SCALE GENOMIC DNA]</scope>
    <source>
        <strain evidence="14 15">cv. Gransden 2004</strain>
    </source>
</reference>
<dbReference type="CDD" id="cd02605">
    <property type="entry name" value="HAD_SPP"/>
    <property type="match status" value="1"/>
</dbReference>
<dbReference type="GO" id="GO:0000287">
    <property type="term" value="F:magnesium ion binding"/>
    <property type="evidence" value="ECO:0007669"/>
    <property type="project" value="UniProtKB-UniRule"/>
</dbReference>
<reference evidence="14" key="5">
    <citation type="submission" date="2020-12" db="UniProtKB">
        <authorList>
            <consortium name="EnsemblPlants"/>
        </authorList>
    </citation>
    <scope>IDENTIFICATION</scope>
</reference>